<feature type="region of interest" description="Disordered" evidence="1">
    <location>
        <begin position="383"/>
        <end position="410"/>
    </location>
</feature>
<sequence>MPMIQCPECGTHIAATARTCPECGHVADDPTRPIGEQETYEPVPQLQIEIERWDPVGKKMGMARVDVDPKTNRRIWKSFSWERVRTTMPAFAEAVCDMTHHDTQMVADIPDSLKKLIDNGQLTFMIDSKTGQPMAQLKGERGRIRHQIRLKEVTTEPQLLMNLQHLETQAALAMIEGQMEDIHEQIVQIRGEMQQDRLAKADAAWDRLNQALKIADGRRREQEIMLAIGAGIEAKHALMRHLHDRLRLIEDSADRSLWQVLVQDLKDGRIFRNRKWKEEQRITESLMAYDDLAGILNCVRVETAGHVALGDMDAARCALKECADFIETERLDDRDTILRIDSRLPRAQKRPDVVDEIDDAAQRILQFSALTAGEDIPRNLLEPYRPTRNDETSEEAKMTRQTVTIRRASM</sequence>
<dbReference type="InterPro" id="IPR059113">
    <property type="entry name" value="Znf_ribbon"/>
</dbReference>
<organism evidence="3 4">
    <name type="scientific">Bifidobacterium anseris</name>
    <dbReference type="NCBI Taxonomy" id="2020963"/>
    <lineage>
        <taxon>Bacteria</taxon>
        <taxon>Bacillati</taxon>
        <taxon>Actinomycetota</taxon>
        <taxon>Actinomycetes</taxon>
        <taxon>Bifidobacteriales</taxon>
        <taxon>Bifidobacteriaceae</taxon>
        <taxon>Bifidobacterium</taxon>
    </lineage>
</organism>
<feature type="compositionally biased region" description="Basic and acidic residues" evidence="1">
    <location>
        <begin position="385"/>
        <end position="398"/>
    </location>
</feature>
<evidence type="ECO:0000259" key="2">
    <source>
        <dbReference type="Pfam" id="PF13248"/>
    </source>
</evidence>
<name>A0A2N5J240_9BIFI</name>
<evidence type="ECO:0000313" key="3">
    <source>
        <dbReference type="EMBL" id="PLS28266.1"/>
    </source>
</evidence>
<evidence type="ECO:0000256" key="1">
    <source>
        <dbReference type="SAM" id="MobiDB-lite"/>
    </source>
</evidence>
<feature type="domain" description="Putative zinc-ribbon" evidence="2">
    <location>
        <begin position="2"/>
        <end position="26"/>
    </location>
</feature>
<keyword evidence="4" id="KW-1185">Reference proteome</keyword>
<protein>
    <recommendedName>
        <fullName evidence="2">Putative zinc-ribbon domain-containing protein</fullName>
    </recommendedName>
</protein>
<dbReference type="EMBL" id="NMYC01000001">
    <property type="protein sequence ID" value="PLS28266.1"/>
    <property type="molecule type" value="Genomic_DNA"/>
</dbReference>
<dbReference type="Proteomes" id="UP000234935">
    <property type="component" value="Unassembled WGS sequence"/>
</dbReference>
<proteinExistence type="predicted"/>
<evidence type="ECO:0000313" key="4">
    <source>
        <dbReference type="Proteomes" id="UP000234935"/>
    </source>
</evidence>
<accession>A0A2N5J240</accession>
<dbReference type="Pfam" id="PF13248">
    <property type="entry name" value="Zn_ribbon_3"/>
    <property type="match status" value="1"/>
</dbReference>
<dbReference type="AlphaFoldDB" id="A0A2N5J240"/>
<dbReference type="OrthoDB" id="3239970at2"/>
<gene>
    <name evidence="3" type="ORF">CGZ88_0428</name>
</gene>
<reference evidence="3 4" key="1">
    <citation type="submission" date="2017-07" db="EMBL/GenBank/DDBJ databases">
        <title>Bifidobacterium novel species.</title>
        <authorList>
            <person name="Lugli G.A."/>
            <person name="Milani C."/>
            <person name="Duranti S."/>
            <person name="Mangifesta M."/>
        </authorList>
    </citation>
    <scope>NUCLEOTIDE SEQUENCE [LARGE SCALE GENOMIC DNA]</scope>
    <source>
        <strain evidence="4">Goo31D</strain>
    </source>
</reference>
<comment type="caution">
    <text evidence="3">The sequence shown here is derived from an EMBL/GenBank/DDBJ whole genome shotgun (WGS) entry which is preliminary data.</text>
</comment>